<keyword evidence="3" id="KW-1185">Reference proteome</keyword>
<dbReference type="PANTHER" id="PTHR22916:SF3">
    <property type="entry name" value="UDP-GLCNAC:BETAGAL BETA-1,3-N-ACETYLGLUCOSAMINYLTRANSFERASE-LIKE PROTEIN 1"/>
    <property type="match status" value="1"/>
</dbReference>
<dbReference type="RefSeq" id="WP_214113316.1">
    <property type="nucleotide sequence ID" value="NZ_JAHCTB010000004.1"/>
</dbReference>
<evidence type="ECO:0000313" key="3">
    <source>
        <dbReference type="Proteomes" id="UP001297092"/>
    </source>
</evidence>
<dbReference type="InterPro" id="IPR001173">
    <property type="entry name" value="Glyco_trans_2-like"/>
</dbReference>
<gene>
    <name evidence="2" type="ORF">KIV10_09645</name>
</gene>
<dbReference type="Proteomes" id="UP001297092">
    <property type="component" value="Unassembled WGS sequence"/>
</dbReference>
<protein>
    <submittedName>
        <fullName evidence="2">Glycosyltransferase family 2 protein</fullName>
    </submittedName>
</protein>
<proteinExistence type="predicted"/>
<dbReference type="CDD" id="cd00761">
    <property type="entry name" value="Glyco_tranf_GTA_type"/>
    <property type="match status" value="1"/>
</dbReference>
<sequence>MQNLVSIIIPTYNRAHLIAETLDSILAQTYTNWECIIVDDGSTDNTDAVVESYVRKDQRFQYHHRPKNRKKGANVCRNYGFELSKGEYINWLDDDDLIGVDKIKNQIAKLANNEFAISTCAWGRFTVIEDFDIKELNIYKNYDNGYELLEDYGQYDCFFPCHSFLISKDIIYEVGLWDESLTINQDGEFFSRVILAASKILYANNTNVKYRTHKNSRISKLSNLKKANDIVRSWKLIFRAIPNHYESKLSKYKSNSKKIIFNQLRYNGYKFIILKNSIFFKREIFNYIIKKINSNL</sequence>
<dbReference type="Pfam" id="PF00535">
    <property type="entry name" value="Glycos_transf_2"/>
    <property type="match status" value="1"/>
</dbReference>
<dbReference type="EMBL" id="JAHCTB010000004">
    <property type="protein sequence ID" value="MBT0608445.1"/>
    <property type="molecule type" value="Genomic_DNA"/>
</dbReference>
<comment type="caution">
    <text evidence="2">The sequence shown here is derived from an EMBL/GenBank/DDBJ whole genome shotgun (WGS) entry which is preliminary data.</text>
</comment>
<accession>A0ABS5S7P2</accession>
<feature type="domain" description="Glycosyltransferase 2-like" evidence="1">
    <location>
        <begin position="6"/>
        <end position="173"/>
    </location>
</feature>
<name>A0ABS5S7P2_9FLAO</name>
<dbReference type="Gene3D" id="3.90.550.10">
    <property type="entry name" value="Spore Coat Polysaccharide Biosynthesis Protein SpsA, Chain A"/>
    <property type="match status" value="1"/>
</dbReference>
<dbReference type="PANTHER" id="PTHR22916">
    <property type="entry name" value="GLYCOSYLTRANSFERASE"/>
    <property type="match status" value="1"/>
</dbReference>
<evidence type="ECO:0000259" key="1">
    <source>
        <dbReference type="Pfam" id="PF00535"/>
    </source>
</evidence>
<dbReference type="SUPFAM" id="SSF53448">
    <property type="entry name" value="Nucleotide-diphospho-sugar transferases"/>
    <property type="match status" value="1"/>
</dbReference>
<organism evidence="2 3">
    <name type="scientific">Aequorivita echinoideorum</name>
    <dbReference type="NCBI Taxonomy" id="1549647"/>
    <lineage>
        <taxon>Bacteria</taxon>
        <taxon>Pseudomonadati</taxon>
        <taxon>Bacteroidota</taxon>
        <taxon>Flavobacteriia</taxon>
        <taxon>Flavobacteriales</taxon>
        <taxon>Flavobacteriaceae</taxon>
        <taxon>Aequorivita</taxon>
    </lineage>
</organism>
<dbReference type="InterPro" id="IPR029044">
    <property type="entry name" value="Nucleotide-diphossugar_trans"/>
</dbReference>
<evidence type="ECO:0000313" key="2">
    <source>
        <dbReference type="EMBL" id="MBT0608445.1"/>
    </source>
</evidence>
<reference evidence="2 3" key="1">
    <citation type="submission" date="2021-05" db="EMBL/GenBank/DDBJ databases">
        <title>Aequorivita echinoideorum JCM 30378 genome.</title>
        <authorList>
            <person name="Zhang H."/>
            <person name="Li C."/>
        </authorList>
    </citation>
    <scope>NUCLEOTIDE SEQUENCE [LARGE SCALE GENOMIC DNA]</scope>
    <source>
        <strain evidence="2 3">JCM30378</strain>
    </source>
</reference>